<keyword evidence="1" id="KW-0472">Membrane</keyword>
<evidence type="ECO:0000256" key="1">
    <source>
        <dbReference type="SAM" id="Phobius"/>
    </source>
</evidence>
<feature type="transmembrane region" description="Helical" evidence="1">
    <location>
        <begin position="163"/>
        <end position="182"/>
    </location>
</feature>
<sequence length="197" mass="21709">MINQQLTNFIRQQLNAGSTKEKITKDLLSGDWSDQDIKEGFEAIVDIPVPSAPKSELVADQSLSKVPTSAIKQASVSNEIGDKISVSIPTPTLTIDSNTALAGTPKTSLNKVDSIIALNQKLNPSLHFSPISEVDVDTGQDSSLINNDTQTKTKIKFSFSKKYLFIILILLLLILGVVYIFYFKENLKDLPVFSYFL</sequence>
<proteinExistence type="predicted"/>
<keyword evidence="1" id="KW-1133">Transmembrane helix</keyword>
<dbReference type="Proteomes" id="UP000034934">
    <property type="component" value="Unassembled WGS sequence"/>
</dbReference>
<organism evidence="2 3">
    <name type="scientific">Candidatus Nomurabacteria bacterium GW2011_GWF1_31_48</name>
    <dbReference type="NCBI Taxonomy" id="1618767"/>
    <lineage>
        <taxon>Bacteria</taxon>
        <taxon>Candidatus Nomuraibacteriota</taxon>
    </lineage>
</organism>
<keyword evidence="1" id="KW-0812">Transmembrane</keyword>
<evidence type="ECO:0000313" key="3">
    <source>
        <dbReference type="Proteomes" id="UP000034934"/>
    </source>
</evidence>
<gene>
    <name evidence="2" type="ORF">UR19_C0007G0031</name>
</gene>
<dbReference type="AlphaFoldDB" id="A0A0G0BFK3"/>
<comment type="caution">
    <text evidence="2">The sequence shown here is derived from an EMBL/GenBank/DDBJ whole genome shotgun (WGS) entry which is preliminary data.</text>
</comment>
<evidence type="ECO:0000313" key="2">
    <source>
        <dbReference type="EMBL" id="KKP29857.1"/>
    </source>
</evidence>
<protein>
    <submittedName>
        <fullName evidence="2">Uncharacterized protein</fullName>
    </submittedName>
</protein>
<name>A0A0G0BFK3_9BACT</name>
<accession>A0A0G0BFK3</accession>
<dbReference type="EMBL" id="LBOG01000007">
    <property type="protein sequence ID" value="KKP29857.1"/>
    <property type="molecule type" value="Genomic_DNA"/>
</dbReference>
<reference evidence="2 3" key="1">
    <citation type="journal article" date="2015" name="Nature">
        <title>rRNA introns, odd ribosomes, and small enigmatic genomes across a large radiation of phyla.</title>
        <authorList>
            <person name="Brown C.T."/>
            <person name="Hug L.A."/>
            <person name="Thomas B.C."/>
            <person name="Sharon I."/>
            <person name="Castelle C.J."/>
            <person name="Singh A."/>
            <person name="Wilkins M.J."/>
            <person name="Williams K.H."/>
            <person name="Banfield J.F."/>
        </authorList>
    </citation>
    <scope>NUCLEOTIDE SEQUENCE [LARGE SCALE GENOMIC DNA]</scope>
</reference>